<dbReference type="BioCyc" id="MHAE859194:G1GR7-1318-MONOMER"/>
<dbReference type="EMBL" id="CP002808">
    <property type="protein sequence ID" value="AEG73559.1"/>
    <property type="molecule type" value="Genomic_DNA"/>
</dbReference>
<dbReference type="STRING" id="859194.MHF_1323"/>
<sequence length="126" mass="13543">MPSKVKMGLAGGLASLISGSVGVYFGLEEKENASITKVLSLDAQTTSKFGKCKVRLEGIGGKDTGLEKTYTYSEFYKGKKDPKGAIASACLTKLTEVDKSRENAVAVLEEKNGDSYVFKEFRISSD</sequence>
<dbReference type="AlphaFoldDB" id="F6FG61"/>
<dbReference type="KEGG" id="mhf:MHF_1323"/>
<reference evidence="1 2" key="1">
    <citation type="journal article" date="2011" name="J. Bacteriol.">
        <title>Complete genome sequences of two hemotropic Mycoplasmas, Mycoplasma haemofelis strain Ohio2 and Mycoplasma suis strain Illinois.</title>
        <authorList>
            <person name="Messick J.B."/>
            <person name="Santos A.P."/>
            <person name="Guimaraes A.M."/>
        </authorList>
    </citation>
    <scope>NUCLEOTIDE SEQUENCE [LARGE SCALE GENOMIC DNA]</scope>
    <source>
        <strain evidence="1 2">Ohio2</strain>
    </source>
</reference>
<name>F6FG61_MYCHI</name>
<dbReference type="Proteomes" id="UP000007952">
    <property type="component" value="Chromosome"/>
</dbReference>
<dbReference type="HOGENOM" id="CLU_143461_0_0_14"/>
<evidence type="ECO:0000313" key="2">
    <source>
        <dbReference type="Proteomes" id="UP000007952"/>
    </source>
</evidence>
<accession>F6FG61</accession>
<reference key="2">
    <citation type="submission" date="2011-05" db="EMBL/GenBank/DDBJ databases">
        <title>The Genome of Mycoplasma haemofelis Strain Ohio2, a pathogenic hemoplasma of the cat.</title>
        <authorList>
            <person name="Santos A.P."/>
            <person name="Guimaraes A.M.S."/>
            <person name="SanMiguel P.J."/>
            <person name="Martin S.W."/>
            <person name="Messick J.B."/>
        </authorList>
    </citation>
    <scope>NUCLEOTIDE SEQUENCE</scope>
    <source>
        <strain>Ohio2</strain>
    </source>
</reference>
<gene>
    <name evidence="1" type="ordered locus">MHF_1323</name>
</gene>
<proteinExistence type="predicted"/>
<protein>
    <submittedName>
        <fullName evidence="1">Uncharacterized protein</fullName>
    </submittedName>
</protein>
<organism evidence="1 2">
    <name type="scientific">Mycoplasma haemofelis (strain Ohio2)</name>
    <dbReference type="NCBI Taxonomy" id="859194"/>
    <lineage>
        <taxon>Bacteria</taxon>
        <taxon>Bacillati</taxon>
        <taxon>Mycoplasmatota</taxon>
        <taxon>Mollicutes</taxon>
        <taxon>Mycoplasmataceae</taxon>
        <taxon>Mycoplasma</taxon>
    </lineage>
</organism>
<evidence type="ECO:0000313" key="1">
    <source>
        <dbReference type="EMBL" id="AEG73559.1"/>
    </source>
</evidence>